<reference evidence="1 2" key="1">
    <citation type="submission" date="2014-04" db="EMBL/GenBank/DDBJ databases">
        <authorList>
            <consortium name="DOE Joint Genome Institute"/>
            <person name="Kuo A."/>
            <person name="Gay G."/>
            <person name="Dore J."/>
            <person name="Kohler A."/>
            <person name="Nagy L.G."/>
            <person name="Floudas D."/>
            <person name="Copeland A."/>
            <person name="Barry K.W."/>
            <person name="Cichocki N."/>
            <person name="Veneault-Fourrey C."/>
            <person name="LaButti K."/>
            <person name="Lindquist E.A."/>
            <person name="Lipzen A."/>
            <person name="Lundell T."/>
            <person name="Morin E."/>
            <person name="Murat C."/>
            <person name="Sun H."/>
            <person name="Tunlid A."/>
            <person name="Henrissat B."/>
            <person name="Grigoriev I.V."/>
            <person name="Hibbett D.S."/>
            <person name="Martin F."/>
            <person name="Nordberg H.P."/>
            <person name="Cantor M.N."/>
            <person name="Hua S.X."/>
        </authorList>
    </citation>
    <scope>NUCLEOTIDE SEQUENCE [LARGE SCALE GENOMIC DNA]</scope>
    <source>
        <strain evidence="2">h7</strain>
    </source>
</reference>
<sequence>MAMHKKFVKAQPLFAVDFAGNEIEIDNQLCIEVDDVEFSYSLLGIVYYGNDHFTARIILNDGSIWFHDGITTGQTTVYDGSL</sequence>
<evidence type="ECO:0000313" key="1">
    <source>
        <dbReference type="EMBL" id="KIM35719.1"/>
    </source>
</evidence>
<dbReference type="HOGENOM" id="CLU_161516_0_0_1"/>
<proteinExistence type="predicted"/>
<reference evidence="2" key="2">
    <citation type="submission" date="2015-01" db="EMBL/GenBank/DDBJ databases">
        <title>Evolutionary Origins and Diversification of the Mycorrhizal Mutualists.</title>
        <authorList>
            <consortium name="DOE Joint Genome Institute"/>
            <consortium name="Mycorrhizal Genomics Consortium"/>
            <person name="Kohler A."/>
            <person name="Kuo A."/>
            <person name="Nagy L.G."/>
            <person name="Floudas D."/>
            <person name="Copeland A."/>
            <person name="Barry K.W."/>
            <person name="Cichocki N."/>
            <person name="Veneault-Fourrey C."/>
            <person name="LaButti K."/>
            <person name="Lindquist E.A."/>
            <person name="Lipzen A."/>
            <person name="Lundell T."/>
            <person name="Morin E."/>
            <person name="Murat C."/>
            <person name="Riley R."/>
            <person name="Ohm R."/>
            <person name="Sun H."/>
            <person name="Tunlid A."/>
            <person name="Henrissat B."/>
            <person name="Grigoriev I.V."/>
            <person name="Hibbett D.S."/>
            <person name="Martin F."/>
        </authorList>
    </citation>
    <scope>NUCLEOTIDE SEQUENCE [LARGE SCALE GENOMIC DNA]</scope>
    <source>
        <strain evidence="2">h7</strain>
    </source>
</reference>
<protein>
    <submittedName>
        <fullName evidence="1">Uncharacterized protein</fullName>
    </submittedName>
</protein>
<keyword evidence="2" id="KW-1185">Reference proteome</keyword>
<feature type="non-terminal residue" evidence="1">
    <location>
        <position position="82"/>
    </location>
</feature>
<organism evidence="1 2">
    <name type="scientific">Hebeloma cylindrosporum</name>
    <dbReference type="NCBI Taxonomy" id="76867"/>
    <lineage>
        <taxon>Eukaryota</taxon>
        <taxon>Fungi</taxon>
        <taxon>Dikarya</taxon>
        <taxon>Basidiomycota</taxon>
        <taxon>Agaricomycotina</taxon>
        <taxon>Agaricomycetes</taxon>
        <taxon>Agaricomycetidae</taxon>
        <taxon>Agaricales</taxon>
        <taxon>Agaricineae</taxon>
        <taxon>Hymenogastraceae</taxon>
        <taxon>Hebeloma</taxon>
    </lineage>
</organism>
<dbReference type="OrthoDB" id="2629491at2759"/>
<dbReference type="AlphaFoldDB" id="A0A0C3BUI3"/>
<dbReference type="Proteomes" id="UP000053424">
    <property type="component" value="Unassembled WGS sequence"/>
</dbReference>
<evidence type="ECO:0000313" key="2">
    <source>
        <dbReference type="Proteomes" id="UP000053424"/>
    </source>
</evidence>
<accession>A0A0C3BUI3</accession>
<dbReference type="EMBL" id="KN831815">
    <property type="protein sequence ID" value="KIM35719.1"/>
    <property type="molecule type" value="Genomic_DNA"/>
</dbReference>
<gene>
    <name evidence="1" type="ORF">M413DRAFT_56254</name>
</gene>
<name>A0A0C3BUI3_HEBCY</name>